<evidence type="ECO:0000313" key="3">
    <source>
        <dbReference type="Proteomes" id="UP001139054"/>
    </source>
</evidence>
<accession>A0A9X1R7T7</accession>
<evidence type="ECO:0000256" key="1">
    <source>
        <dbReference type="SAM" id="SignalP"/>
    </source>
</evidence>
<comment type="caution">
    <text evidence="2">The sequence shown here is derived from an EMBL/GenBank/DDBJ whole genome shotgun (WGS) entry which is preliminary data.</text>
</comment>
<dbReference type="AlphaFoldDB" id="A0A9X1R7T7"/>
<sequence>MWIRTFLLGLSLTVCATLPADARSGGVGHDDPLNSEHIGVLPSEVRQYIAGICKGPARAQHDFATYLPSEKRWRINLEYLHCEGLGAFRRGNQCLDVDFVGDGSHFRLARKGYAECGF</sequence>
<proteinExistence type="predicted"/>
<reference evidence="2" key="1">
    <citation type="submission" date="2022-01" db="EMBL/GenBank/DDBJ databases">
        <title>Genome sequnece data of strain Bradyrhizobium sp. nov.</title>
        <authorList>
            <person name="Zhang J."/>
        </authorList>
    </citation>
    <scope>NUCLEOTIDE SEQUENCE</scope>
    <source>
        <strain evidence="2">WYCCWR 13023</strain>
    </source>
</reference>
<organism evidence="2 3">
    <name type="scientific">Bradyrhizobium zhengyangense</name>
    <dbReference type="NCBI Taxonomy" id="2911009"/>
    <lineage>
        <taxon>Bacteria</taxon>
        <taxon>Pseudomonadati</taxon>
        <taxon>Pseudomonadota</taxon>
        <taxon>Alphaproteobacteria</taxon>
        <taxon>Hyphomicrobiales</taxon>
        <taxon>Nitrobacteraceae</taxon>
        <taxon>Bradyrhizobium</taxon>
    </lineage>
</organism>
<dbReference type="EMBL" id="JAKLTY010000003">
    <property type="protein sequence ID" value="MCG2626093.1"/>
    <property type="molecule type" value="Genomic_DNA"/>
</dbReference>
<keyword evidence="1" id="KW-0732">Signal</keyword>
<gene>
    <name evidence="2" type="ORF">L6654_05570</name>
</gene>
<protein>
    <recommendedName>
        <fullName evidence="4">Beta/gamma crystallin 'Greek key' domain-containing protein</fullName>
    </recommendedName>
</protein>
<name>A0A9X1R7T7_9BRAD</name>
<feature type="signal peptide" evidence="1">
    <location>
        <begin position="1"/>
        <end position="22"/>
    </location>
</feature>
<feature type="chain" id="PRO_5040987502" description="Beta/gamma crystallin 'Greek key' domain-containing protein" evidence="1">
    <location>
        <begin position="23"/>
        <end position="118"/>
    </location>
</feature>
<dbReference type="Proteomes" id="UP001139054">
    <property type="component" value="Unassembled WGS sequence"/>
</dbReference>
<dbReference type="RefSeq" id="WP_237889943.1">
    <property type="nucleotide sequence ID" value="NZ_JAKLTY010000003.1"/>
</dbReference>
<evidence type="ECO:0008006" key="4">
    <source>
        <dbReference type="Google" id="ProtNLM"/>
    </source>
</evidence>
<evidence type="ECO:0000313" key="2">
    <source>
        <dbReference type="EMBL" id="MCG2626093.1"/>
    </source>
</evidence>